<protein>
    <submittedName>
        <fullName evidence="1">Uncharacterized protein</fullName>
    </submittedName>
</protein>
<gene>
    <name evidence="1" type="ORF">HYFRA_00004210</name>
</gene>
<evidence type="ECO:0000313" key="2">
    <source>
        <dbReference type="Proteomes" id="UP000696280"/>
    </source>
</evidence>
<organism evidence="1 2">
    <name type="scientific">Hymenoscyphus fraxineus</name>
    <dbReference type="NCBI Taxonomy" id="746836"/>
    <lineage>
        <taxon>Eukaryota</taxon>
        <taxon>Fungi</taxon>
        <taxon>Dikarya</taxon>
        <taxon>Ascomycota</taxon>
        <taxon>Pezizomycotina</taxon>
        <taxon>Leotiomycetes</taxon>
        <taxon>Helotiales</taxon>
        <taxon>Helotiaceae</taxon>
        <taxon>Hymenoscyphus</taxon>
    </lineage>
</organism>
<name>A0A9N9PPX2_9HELO</name>
<dbReference type="AlphaFoldDB" id="A0A9N9PPX2"/>
<comment type="caution">
    <text evidence="1">The sequence shown here is derived from an EMBL/GenBank/DDBJ whole genome shotgun (WGS) entry which is preliminary data.</text>
</comment>
<accession>A0A9N9PPX2</accession>
<dbReference type="Proteomes" id="UP000696280">
    <property type="component" value="Unassembled WGS sequence"/>
</dbReference>
<reference evidence="1" key="1">
    <citation type="submission" date="2021-07" db="EMBL/GenBank/DDBJ databases">
        <authorList>
            <person name="Durling M."/>
        </authorList>
    </citation>
    <scope>NUCLEOTIDE SEQUENCE</scope>
</reference>
<evidence type="ECO:0000313" key="1">
    <source>
        <dbReference type="EMBL" id="CAG8949882.1"/>
    </source>
</evidence>
<dbReference type="EMBL" id="CAJVRL010000025">
    <property type="protein sequence ID" value="CAG8949882.1"/>
    <property type="molecule type" value="Genomic_DNA"/>
</dbReference>
<keyword evidence="2" id="KW-1185">Reference proteome</keyword>
<dbReference type="OrthoDB" id="5427059at2759"/>
<proteinExistence type="predicted"/>
<sequence length="337" mass="39668">MRSLLEVLPVEIHRQILLYITDRSSVRSLIHASLPFRQAYLTERARTHRAINPKMLNSALFAQAVFEVRPDLARKELREIIHDQRLLRSYLKDQWLVQHQIFTFNDLHNLLRTQKIIDFLTSDVRLWFEDMSNPAELLGPSFSSTERFRVQRALYLYAIWTRLFGPERIKEEEGLSRPYCHGSSRAFADWTEKTNMLFSLPHTEINEFGFVVEYIRARYAHYFSEIQEDQDHDAEGNEDLRGSISETGIEDLTPGGGYYNDFLDTMISLGPEFLYEVLQTADRKIRRSLITEQLSLQPDSIRRSLQMMPGTLIRQRKWSRIILDSETLEGEREMSDF</sequence>